<feature type="transmembrane region" description="Helical" evidence="12">
    <location>
        <begin position="437"/>
        <end position="455"/>
    </location>
</feature>
<dbReference type="SUPFAM" id="SSF47384">
    <property type="entry name" value="Homodimeric domain of signal transducing histidine kinase"/>
    <property type="match status" value="1"/>
</dbReference>
<evidence type="ECO:0000256" key="1">
    <source>
        <dbReference type="ARBA" id="ARBA00000085"/>
    </source>
</evidence>
<evidence type="ECO:0000256" key="12">
    <source>
        <dbReference type="SAM" id="Phobius"/>
    </source>
</evidence>
<feature type="transmembrane region" description="Helical" evidence="12">
    <location>
        <begin position="115"/>
        <end position="136"/>
    </location>
</feature>
<name>A0A545THY6_9GAMM</name>
<evidence type="ECO:0000256" key="6">
    <source>
        <dbReference type="ARBA" id="ARBA00022679"/>
    </source>
</evidence>
<dbReference type="RefSeq" id="WP_142888168.1">
    <property type="nucleotide sequence ID" value="NZ_VIKR01000001.1"/>
</dbReference>
<evidence type="ECO:0000256" key="9">
    <source>
        <dbReference type="ARBA" id="ARBA00022989"/>
    </source>
</evidence>
<dbReference type="SMART" id="SM00388">
    <property type="entry name" value="HisKA"/>
    <property type="match status" value="1"/>
</dbReference>
<keyword evidence="6" id="KW-0808">Transferase</keyword>
<dbReference type="InterPro" id="IPR000014">
    <property type="entry name" value="PAS"/>
</dbReference>
<evidence type="ECO:0000259" key="15">
    <source>
        <dbReference type="PROSITE" id="PS50112"/>
    </source>
</evidence>
<dbReference type="PROSITE" id="PS50109">
    <property type="entry name" value="HIS_KIN"/>
    <property type="match status" value="1"/>
</dbReference>
<dbReference type="SMART" id="SM00091">
    <property type="entry name" value="PAS"/>
    <property type="match status" value="2"/>
</dbReference>
<dbReference type="CDD" id="cd10322">
    <property type="entry name" value="SLC5sbd"/>
    <property type="match status" value="1"/>
</dbReference>
<feature type="transmembrane region" description="Helical" evidence="12">
    <location>
        <begin position="6"/>
        <end position="24"/>
    </location>
</feature>
<dbReference type="PRINTS" id="PR00344">
    <property type="entry name" value="BCTRLSENSOR"/>
</dbReference>
<evidence type="ECO:0000313" key="18">
    <source>
        <dbReference type="Proteomes" id="UP000317839"/>
    </source>
</evidence>
<keyword evidence="9 12" id="KW-1133">Transmembrane helix</keyword>
<gene>
    <name evidence="17" type="ORF">FLL45_02295</name>
</gene>
<evidence type="ECO:0000256" key="3">
    <source>
        <dbReference type="ARBA" id="ARBA00006434"/>
    </source>
</evidence>
<organism evidence="17 18">
    <name type="scientific">Aliikangiella marina</name>
    <dbReference type="NCBI Taxonomy" id="1712262"/>
    <lineage>
        <taxon>Bacteria</taxon>
        <taxon>Pseudomonadati</taxon>
        <taxon>Pseudomonadota</taxon>
        <taxon>Gammaproteobacteria</taxon>
        <taxon>Oceanospirillales</taxon>
        <taxon>Pleioneaceae</taxon>
        <taxon>Aliikangiella</taxon>
    </lineage>
</organism>
<evidence type="ECO:0000256" key="2">
    <source>
        <dbReference type="ARBA" id="ARBA00004141"/>
    </source>
</evidence>
<dbReference type="GO" id="GO:0009927">
    <property type="term" value="F:histidine phosphotransfer kinase activity"/>
    <property type="evidence" value="ECO:0007669"/>
    <property type="project" value="TreeGrafter"/>
</dbReference>
<sequence length="1269" mass="141460">MISTFQIILIAFIYVVILFFIAYYSDKNKPAHFSGTRKALVYSFSIAIYCTSWTFYGAVGSASDSGWSYLPIYLGPILVYTLGWPLLKRFVTVGNEQNTTSISDFIAARYGKSQVIAAIVTIIAIVAIIPYIALQLKAITMSIEVFDAQQNLFDETHYNAFFITLLLIVFSVLFGTRNIDVTEHQYGMMNAIAFESIIKLIAFLSIGIYALYSIFDGPVDLINQLQQSTDINQFSFSQINWETTITVTILAAVAIFCLPRQFHVTVVEYHQEKDLKYARIIFPIYLSLISLFVIPIVVAGNQYFAGSGTPADTYILALPIALQESTLSALVFIGGLSAATGMVIVATVALSTMVSNDLALPVLLKQGQFRNQSFTRRMLIIRRLTIAVSLLLSFGFYRLLEESQSLASIGYLSFTAVLQFAPALFIGLFWSRATHQGAIAGLLSGTVFWFILTWIPTINGEDLLSNKNSYTGLSILSESLLISTIFNVFSLVFVSKLSTQTLPEKIQAYAYTRSRPKSISKKEITKESRQITVGDLKTLAAAIVGHERMIAAFESFASAFSDNDLADSYLVDQTEKILSTAIGASSARVVLLSALKEKGFSVEDVINLLSSTSQALKFNRQLVETTMDNISQGISVSDSNKNIVAWNSSYQRLMNYPEGFLQIGMPVASLIRFNAERGYCGPGEVQEHVDKRLEHLSSGLSYRFERERNDGMVIEIVGNPLPEGGYVTTYTDISEYKSIEAALKENERNTALYTDNSPAQLAYLDKNLTYAFVNKAFAKHSGLEKSEIIGQPVTKVLSAEELEFKQPYIAAAMMNQKQQFEWEDSSDDSRYYLVTYIPNLNEKNEVDGIYTISQDISNRRKAELALKEINVTLEQRVAMRTDELHSTVKALEAVKQEAEKANKSKSRFLAAASHDLLQPFNAARLFSEMLKSESTNMSEAQAELVEKTDQSLAVAENIIRSLVDISKLDSGTVHPKTRTFDVYELLDSIEKQFSSFATNKNLKFKVFKRHLYVKSDPELLYRIVQNFVSNAIRYTQQGGVIVGLQKRKSEIRLSVCDTGIGIKEADQQDIFNEFKRIADPSLGESESGLGLGLSISERLASVLDHKIDLRSNYGRGTRFSIYVTATSEQSTQAIQQAQQPSTDILKGINALCVDNEKPITDAMTMLLERWKCNVKSANSAEEIDIILEQSFIPDIMLVDYQLEHGKTGLAFIETMREKTGIEIPAIIITADHTPEVESKIKQFGVPIIRKPVKPAILRVSINSILRNSH</sequence>
<evidence type="ECO:0000256" key="11">
    <source>
        <dbReference type="PROSITE-ProRule" id="PRU00169"/>
    </source>
</evidence>
<dbReference type="Pfam" id="PF00512">
    <property type="entry name" value="HisKA"/>
    <property type="match status" value="1"/>
</dbReference>
<protein>
    <recommendedName>
        <fullName evidence="4">histidine kinase</fullName>
        <ecNumber evidence="4">2.7.13.3</ecNumber>
    </recommendedName>
</protein>
<dbReference type="PANTHER" id="PTHR43047">
    <property type="entry name" value="TWO-COMPONENT HISTIDINE PROTEIN KINASE"/>
    <property type="match status" value="1"/>
</dbReference>
<feature type="transmembrane region" description="Helical" evidence="12">
    <location>
        <begin position="380"/>
        <end position="400"/>
    </location>
</feature>
<dbReference type="NCBIfam" id="TIGR00229">
    <property type="entry name" value="sensory_box"/>
    <property type="match status" value="1"/>
</dbReference>
<dbReference type="InterPro" id="IPR005467">
    <property type="entry name" value="His_kinase_dom"/>
</dbReference>
<dbReference type="InterPro" id="IPR035965">
    <property type="entry name" value="PAS-like_dom_sf"/>
</dbReference>
<dbReference type="Proteomes" id="UP000317839">
    <property type="component" value="Unassembled WGS sequence"/>
</dbReference>
<dbReference type="PROSITE" id="PS50113">
    <property type="entry name" value="PAC"/>
    <property type="match status" value="1"/>
</dbReference>
<dbReference type="InterPro" id="IPR001789">
    <property type="entry name" value="Sig_transdc_resp-reg_receiver"/>
</dbReference>
<comment type="caution">
    <text evidence="17">The sequence shown here is derived from an EMBL/GenBank/DDBJ whole genome shotgun (WGS) entry which is preliminary data.</text>
</comment>
<dbReference type="GO" id="GO:0022857">
    <property type="term" value="F:transmembrane transporter activity"/>
    <property type="evidence" value="ECO:0007669"/>
    <property type="project" value="InterPro"/>
</dbReference>
<dbReference type="InterPro" id="IPR013656">
    <property type="entry name" value="PAS_4"/>
</dbReference>
<dbReference type="InterPro" id="IPR011006">
    <property type="entry name" value="CheY-like_superfamily"/>
</dbReference>
<dbReference type="SUPFAM" id="SSF55785">
    <property type="entry name" value="PYP-like sensor domain (PAS domain)"/>
    <property type="match status" value="2"/>
</dbReference>
<feature type="domain" description="Response regulatory" evidence="14">
    <location>
        <begin position="1149"/>
        <end position="1265"/>
    </location>
</feature>
<dbReference type="AlphaFoldDB" id="A0A545THY6"/>
<comment type="catalytic activity">
    <reaction evidence="1">
        <text>ATP + protein L-histidine = ADP + protein N-phospho-L-histidine.</text>
        <dbReference type="EC" id="2.7.13.3"/>
    </reaction>
</comment>
<dbReference type="InterPro" id="IPR001734">
    <property type="entry name" value="Na/solute_symporter"/>
</dbReference>
<dbReference type="CDD" id="cd00130">
    <property type="entry name" value="PAS"/>
    <property type="match status" value="2"/>
</dbReference>
<keyword evidence="18" id="KW-1185">Reference proteome</keyword>
<dbReference type="PROSITE" id="PS50112">
    <property type="entry name" value="PAS"/>
    <property type="match status" value="1"/>
</dbReference>
<dbReference type="Gene3D" id="3.30.450.20">
    <property type="entry name" value="PAS domain"/>
    <property type="match status" value="2"/>
</dbReference>
<dbReference type="Pfam" id="PF12860">
    <property type="entry name" value="PAS_7"/>
    <property type="match status" value="1"/>
</dbReference>
<dbReference type="InterPro" id="IPR000700">
    <property type="entry name" value="PAS-assoc_C"/>
</dbReference>
<dbReference type="InterPro" id="IPR036890">
    <property type="entry name" value="HATPase_C_sf"/>
</dbReference>
<keyword evidence="8" id="KW-0418">Kinase</keyword>
<accession>A0A545THY6</accession>
<evidence type="ECO:0000256" key="10">
    <source>
        <dbReference type="ARBA" id="ARBA00023136"/>
    </source>
</evidence>
<feature type="transmembrane region" description="Helical" evidence="12">
    <location>
        <begin position="68"/>
        <end position="87"/>
    </location>
</feature>
<feature type="transmembrane region" description="Helical" evidence="12">
    <location>
        <begin position="325"/>
        <end position="350"/>
    </location>
</feature>
<dbReference type="PROSITE" id="PS50110">
    <property type="entry name" value="RESPONSE_REGULATORY"/>
    <property type="match status" value="1"/>
</dbReference>
<dbReference type="EMBL" id="VIKR01000001">
    <property type="protein sequence ID" value="TQV76808.1"/>
    <property type="molecule type" value="Genomic_DNA"/>
</dbReference>
<feature type="transmembrane region" description="Helical" evidence="12">
    <location>
        <begin position="280"/>
        <end position="305"/>
    </location>
</feature>
<dbReference type="CDD" id="cd00156">
    <property type="entry name" value="REC"/>
    <property type="match status" value="1"/>
</dbReference>
<dbReference type="SMART" id="SM00387">
    <property type="entry name" value="HATPase_c"/>
    <property type="match status" value="1"/>
</dbReference>
<keyword evidence="7 12" id="KW-0812">Transmembrane</keyword>
<feature type="transmembrane region" description="Helical" evidence="12">
    <location>
        <begin position="39"/>
        <end position="56"/>
    </location>
</feature>
<dbReference type="Gene3D" id="1.10.287.130">
    <property type="match status" value="1"/>
</dbReference>
<proteinExistence type="inferred from homology"/>
<dbReference type="InterPro" id="IPR038377">
    <property type="entry name" value="Na/Glc_symporter_sf"/>
</dbReference>
<dbReference type="FunFam" id="3.30.565.10:FF:000049">
    <property type="entry name" value="Two-component sensor histidine kinase"/>
    <property type="match status" value="1"/>
</dbReference>
<dbReference type="Gene3D" id="3.40.50.2300">
    <property type="match status" value="1"/>
</dbReference>
<dbReference type="Gene3D" id="3.30.565.10">
    <property type="entry name" value="Histidine kinase-like ATPase, C-terminal domain"/>
    <property type="match status" value="1"/>
</dbReference>
<evidence type="ECO:0000259" key="14">
    <source>
        <dbReference type="PROSITE" id="PS50110"/>
    </source>
</evidence>
<evidence type="ECO:0000256" key="4">
    <source>
        <dbReference type="ARBA" id="ARBA00012438"/>
    </source>
</evidence>
<dbReference type="InterPro" id="IPR004358">
    <property type="entry name" value="Sig_transdc_His_kin-like_C"/>
</dbReference>
<feature type="transmembrane region" description="Helical" evidence="12">
    <location>
        <begin position="197"/>
        <end position="215"/>
    </location>
</feature>
<evidence type="ECO:0000256" key="7">
    <source>
        <dbReference type="ARBA" id="ARBA00022692"/>
    </source>
</evidence>
<evidence type="ECO:0000259" key="16">
    <source>
        <dbReference type="PROSITE" id="PS50113"/>
    </source>
</evidence>
<dbReference type="GO" id="GO:0005886">
    <property type="term" value="C:plasma membrane"/>
    <property type="evidence" value="ECO:0007669"/>
    <property type="project" value="TreeGrafter"/>
</dbReference>
<dbReference type="InterPro" id="IPR036097">
    <property type="entry name" value="HisK_dim/P_sf"/>
</dbReference>
<dbReference type="PANTHER" id="PTHR43047:SF9">
    <property type="entry name" value="HISTIDINE KINASE"/>
    <property type="match status" value="1"/>
</dbReference>
<dbReference type="SMART" id="SM00448">
    <property type="entry name" value="REC"/>
    <property type="match status" value="1"/>
</dbReference>
<dbReference type="GO" id="GO:0000155">
    <property type="term" value="F:phosphorelay sensor kinase activity"/>
    <property type="evidence" value="ECO:0007669"/>
    <property type="project" value="InterPro"/>
</dbReference>
<comment type="subcellular location">
    <subcellularLocation>
        <location evidence="2">Membrane</location>
        <topology evidence="2">Multi-pass membrane protein</topology>
    </subcellularLocation>
</comment>
<dbReference type="OrthoDB" id="9764438at2"/>
<dbReference type="SUPFAM" id="SSF52172">
    <property type="entry name" value="CheY-like"/>
    <property type="match status" value="1"/>
</dbReference>
<evidence type="ECO:0000256" key="5">
    <source>
        <dbReference type="ARBA" id="ARBA00022553"/>
    </source>
</evidence>
<dbReference type="Pfam" id="PF02518">
    <property type="entry name" value="HATPase_c"/>
    <property type="match status" value="1"/>
</dbReference>
<keyword evidence="10 12" id="KW-0472">Membrane</keyword>
<keyword evidence="5 11" id="KW-0597">Phosphoprotein</keyword>
<dbReference type="Gene3D" id="1.20.1730.10">
    <property type="entry name" value="Sodium/glucose cotransporter"/>
    <property type="match status" value="1"/>
</dbReference>
<dbReference type="Pfam" id="PF00072">
    <property type="entry name" value="Response_reg"/>
    <property type="match status" value="1"/>
</dbReference>
<feature type="transmembrane region" description="Helical" evidence="12">
    <location>
        <begin position="239"/>
        <end position="259"/>
    </location>
</feature>
<feature type="domain" description="PAS" evidence="15">
    <location>
        <begin position="746"/>
        <end position="816"/>
    </location>
</feature>
<comment type="similarity">
    <text evidence="3">Belongs to the sodium:solute symporter (SSF) (TC 2.A.21) family.</text>
</comment>
<evidence type="ECO:0000256" key="8">
    <source>
        <dbReference type="ARBA" id="ARBA00022777"/>
    </source>
</evidence>
<dbReference type="SUPFAM" id="SSF55874">
    <property type="entry name" value="ATPase domain of HSP90 chaperone/DNA topoisomerase II/histidine kinase"/>
    <property type="match status" value="1"/>
</dbReference>
<feature type="transmembrane region" description="Helical" evidence="12">
    <location>
        <begin position="156"/>
        <end position="176"/>
    </location>
</feature>
<dbReference type="Pfam" id="PF08448">
    <property type="entry name" value="PAS_4"/>
    <property type="match status" value="1"/>
</dbReference>
<feature type="domain" description="PAC" evidence="16">
    <location>
        <begin position="816"/>
        <end position="868"/>
    </location>
</feature>
<dbReference type="CDD" id="cd00082">
    <property type="entry name" value="HisKA"/>
    <property type="match status" value="1"/>
</dbReference>
<feature type="domain" description="Histidine kinase" evidence="13">
    <location>
        <begin position="911"/>
        <end position="1127"/>
    </location>
</feature>
<dbReference type="InterPro" id="IPR003661">
    <property type="entry name" value="HisK_dim/P_dom"/>
</dbReference>
<feature type="transmembrane region" description="Helical" evidence="12">
    <location>
        <begin position="406"/>
        <end position="430"/>
    </location>
</feature>
<evidence type="ECO:0000313" key="17">
    <source>
        <dbReference type="EMBL" id="TQV76808.1"/>
    </source>
</evidence>
<evidence type="ECO:0000259" key="13">
    <source>
        <dbReference type="PROSITE" id="PS50109"/>
    </source>
</evidence>
<dbReference type="EC" id="2.7.13.3" evidence="4"/>
<dbReference type="FunFam" id="1.10.287.130:FF:000063">
    <property type="entry name" value="Hybrid sensor histidine kinase/response regulator"/>
    <property type="match status" value="1"/>
</dbReference>
<dbReference type="PROSITE" id="PS50283">
    <property type="entry name" value="NA_SOLUT_SYMP_3"/>
    <property type="match status" value="1"/>
</dbReference>
<feature type="modified residue" description="4-aspartylphosphate" evidence="11">
    <location>
        <position position="1199"/>
    </location>
</feature>
<reference evidence="17 18" key="1">
    <citation type="submission" date="2019-06" db="EMBL/GenBank/DDBJ databases">
        <title>Draft genome of Aliikangiella marina GYP-15.</title>
        <authorList>
            <person name="Wang G."/>
        </authorList>
    </citation>
    <scope>NUCLEOTIDE SEQUENCE [LARGE SCALE GENOMIC DNA]</scope>
    <source>
        <strain evidence="17 18">GYP-15</strain>
    </source>
</reference>
<dbReference type="InterPro" id="IPR003594">
    <property type="entry name" value="HATPase_dom"/>
</dbReference>